<organism evidence="2">
    <name type="scientific">marine sediment metagenome</name>
    <dbReference type="NCBI Taxonomy" id="412755"/>
    <lineage>
        <taxon>unclassified sequences</taxon>
        <taxon>metagenomes</taxon>
        <taxon>ecological metagenomes</taxon>
    </lineage>
</organism>
<sequence length="134" mass="15849">MNKLKFRAHIKHLDLTWYVDRINFDTQEVVFIYQTYFTQGGEYIFKFGEVEIMQFIGLKDKDDIEIYEGDIIRTQIKIDGNDTFEIKYEESVGMFIGKPHKRDGEAFMFSMMKAGLPRPKNIQIEIIGDIYSQD</sequence>
<dbReference type="AlphaFoldDB" id="A0A0F9VHJ7"/>
<dbReference type="InterPro" id="IPR019096">
    <property type="entry name" value="YopX_protein"/>
</dbReference>
<accession>A0A0F9VHJ7</accession>
<dbReference type="SUPFAM" id="SSF159006">
    <property type="entry name" value="YopX-like"/>
    <property type="match status" value="1"/>
</dbReference>
<feature type="domain" description="YopX protein" evidence="1">
    <location>
        <begin position="5"/>
        <end position="132"/>
    </location>
</feature>
<protein>
    <recommendedName>
        <fullName evidence="1">YopX protein domain-containing protein</fullName>
    </recommendedName>
</protein>
<dbReference type="InterPro" id="IPR023385">
    <property type="entry name" value="YopX-like_C"/>
</dbReference>
<gene>
    <name evidence="2" type="ORF">LCGC14_0405500</name>
</gene>
<comment type="caution">
    <text evidence="2">The sequence shown here is derived from an EMBL/GenBank/DDBJ whole genome shotgun (WGS) entry which is preliminary data.</text>
</comment>
<evidence type="ECO:0000259" key="1">
    <source>
        <dbReference type="Pfam" id="PF09643"/>
    </source>
</evidence>
<dbReference type="Gene3D" id="2.30.30.290">
    <property type="entry name" value="YopX-like domains"/>
    <property type="match status" value="1"/>
</dbReference>
<name>A0A0F9VHJ7_9ZZZZ</name>
<dbReference type="Pfam" id="PF09643">
    <property type="entry name" value="YopX"/>
    <property type="match status" value="1"/>
</dbReference>
<proteinExistence type="predicted"/>
<reference evidence="2" key="1">
    <citation type="journal article" date="2015" name="Nature">
        <title>Complex archaea that bridge the gap between prokaryotes and eukaryotes.</title>
        <authorList>
            <person name="Spang A."/>
            <person name="Saw J.H."/>
            <person name="Jorgensen S.L."/>
            <person name="Zaremba-Niedzwiedzka K."/>
            <person name="Martijn J."/>
            <person name="Lind A.E."/>
            <person name="van Eijk R."/>
            <person name="Schleper C."/>
            <person name="Guy L."/>
            <person name="Ettema T.J."/>
        </authorList>
    </citation>
    <scope>NUCLEOTIDE SEQUENCE</scope>
</reference>
<dbReference type="EMBL" id="LAZR01000352">
    <property type="protein sequence ID" value="KKN72996.1"/>
    <property type="molecule type" value="Genomic_DNA"/>
</dbReference>
<evidence type="ECO:0000313" key="2">
    <source>
        <dbReference type="EMBL" id="KKN72996.1"/>
    </source>
</evidence>